<gene>
    <name evidence="1" type="ORF">BN938_2872</name>
</gene>
<name>A0A060REB7_9BACT</name>
<accession>A0A060REB7</accession>
<dbReference type="STRING" id="1433126.BN938_2872"/>
<dbReference type="PANTHER" id="PTHR36456:SF1">
    <property type="entry name" value="UPF0232 PROTEIN SCO3875"/>
    <property type="match status" value="1"/>
</dbReference>
<organism evidence="1 2">
    <name type="scientific">Mucinivorans hirudinis</name>
    <dbReference type="NCBI Taxonomy" id="1433126"/>
    <lineage>
        <taxon>Bacteria</taxon>
        <taxon>Pseudomonadati</taxon>
        <taxon>Bacteroidota</taxon>
        <taxon>Bacteroidia</taxon>
        <taxon>Bacteroidales</taxon>
        <taxon>Rikenellaceae</taxon>
        <taxon>Mucinivorans</taxon>
    </lineage>
</organism>
<dbReference type="Proteomes" id="UP000027616">
    <property type="component" value="Chromosome I"/>
</dbReference>
<protein>
    <submittedName>
        <fullName evidence="1">Zn-ribbon-containing protein</fullName>
    </submittedName>
</protein>
<dbReference type="PANTHER" id="PTHR36456">
    <property type="entry name" value="UPF0232 PROTEIN SCO3875"/>
    <property type="match status" value="1"/>
</dbReference>
<dbReference type="AlphaFoldDB" id="A0A060REB7"/>
<sequence>MQRTDPQSLSELLQDFFEQRKLRGALIEGRAVEVWAEVVGEYVASFTEDVYIRDGILYLSFSSAAVRSEIHIRKRFFVAKINEAIGAKAVKNIVIR</sequence>
<dbReference type="OrthoDB" id="9796545at2"/>
<evidence type="ECO:0000313" key="1">
    <source>
        <dbReference type="EMBL" id="CDN32938.1"/>
    </source>
</evidence>
<dbReference type="KEGG" id="rbc:BN938_2872"/>
<evidence type="ECO:0000313" key="2">
    <source>
        <dbReference type="Proteomes" id="UP000027616"/>
    </source>
</evidence>
<dbReference type="Pfam" id="PF05258">
    <property type="entry name" value="DciA"/>
    <property type="match status" value="1"/>
</dbReference>
<proteinExistence type="predicted"/>
<dbReference type="EMBL" id="HG934468">
    <property type="protein sequence ID" value="CDN32938.1"/>
    <property type="molecule type" value="Genomic_DNA"/>
</dbReference>
<dbReference type="InterPro" id="IPR007922">
    <property type="entry name" value="DciA-like"/>
</dbReference>
<reference evidence="1 2" key="1">
    <citation type="journal article" date="2015" name="Genome Announc.">
        <title>Complete Genome Sequence of the Novel Leech Symbiont Mucinivorans hirudinis M3T.</title>
        <authorList>
            <person name="Nelson M.C."/>
            <person name="Bomar L."/>
            <person name="Graf J."/>
        </authorList>
    </citation>
    <scope>NUCLEOTIDE SEQUENCE [LARGE SCALE GENOMIC DNA]</scope>
    <source>
        <strain evidence="2">M3</strain>
    </source>
</reference>
<dbReference type="HOGENOM" id="CLU_160523_0_0_10"/>
<keyword evidence="2" id="KW-1185">Reference proteome</keyword>
<dbReference type="eggNOG" id="COG5512">
    <property type="taxonomic scope" value="Bacteria"/>
</dbReference>